<dbReference type="Proteomes" id="UP000444980">
    <property type="component" value="Unassembled WGS sequence"/>
</dbReference>
<dbReference type="InterPro" id="IPR043064">
    <property type="entry name" value="FcoT_ThioEstase_Rv0098-like_sf"/>
</dbReference>
<dbReference type="GO" id="GO:0006631">
    <property type="term" value="P:fatty acid metabolic process"/>
    <property type="evidence" value="ECO:0007669"/>
    <property type="project" value="UniProtKB-KW"/>
</dbReference>
<dbReference type="GO" id="GO:0016829">
    <property type="term" value="F:lyase activity"/>
    <property type="evidence" value="ECO:0007669"/>
    <property type="project" value="UniProtKB-KW"/>
</dbReference>
<comment type="caution">
    <text evidence="9">The sequence shown here is derived from an EMBL/GenBank/DDBJ whole genome shotgun (WGS) entry which is preliminary data.</text>
</comment>
<sequence length="186" mass="20219">MSDAEVTPQADDRRELITRATAPYAATGCRFLQQLQVNGDAAGTIHARASLALTEAVGREGPPLLSPVEFLICYNQMLYGTLATIIADRLHPALASWTLDDFWQRQLPNVVIHHATTSIAEPLDARSLHGSLTIERISDRLIKRRTLLIDTTVGLTDPTGRIATGSIEVALTDSPRADAEAKNIPE</sequence>
<dbReference type="Pfam" id="PF10862">
    <property type="entry name" value="FcoT"/>
    <property type="match status" value="1"/>
</dbReference>
<evidence type="ECO:0000256" key="5">
    <source>
        <dbReference type="ARBA" id="ARBA00035127"/>
    </source>
</evidence>
<dbReference type="InterPro" id="IPR022598">
    <property type="entry name" value="FcoT_ThioEstase"/>
</dbReference>
<evidence type="ECO:0000256" key="2">
    <source>
        <dbReference type="ARBA" id="ARBA00023098"/>
    </source>
</evidence>
<keyword evidence="3" id="KW-0456">Lyase</keyword>
<evidence type="ECO:0000256" key="8">
    <source>
        <dbReference type="ARBA" id="ARBA00048742"/>
    </source>
</evidence>
<evidence type="ECO:0000256" key="7">
    <source>
        <dbReference type="ARBA" id="ARBA00035448"/>
    </source>
</evidence>
<evidence type="ECO:0000256" key="1">
    <source>
        <dbReference type="ARBA" id="ARBA00022832"/>
    </source>
</evidence>
<dbReference type="OrthoDB" id="510402at2"/>
<dbReference type="EC" id="4.3.2.11" evidence="5"/>
<proteinExistence type="inferred from homology"/>
<evidence type="ECO:0000256" key="4">
    <source>
        <dbReference type="ARBA" id="ARBA00035117"/>
    </source>
</evidence>
<evidence type="ECO:0000256" key="6">
    <source>
        <dbReference type="ARBA" id="ARBA00035169"/>
    </source>
</evidence>
<dbReference type="RefSeq" id="WP_161927977.1">
    <property type="nucleotide sequence ID" value="NZ_BJOU01000002.1"/>
</dbReference>
<comment type="catalytic activity">
    <reaction evidence="8">
        <text>a (3R)-3-[(carboxymethyl)amino]fatty acid + holo-[ACP] + H(+) = a (2E)-enoyl-[ACP] + glycine + H2O</text>
        <dbReference type="Rhea" id="RHEA:74923"/>
        <dbReference type="Rhea" id="RHEA-COMP:9685"/>
        <dbReference type="Rhea" id="RHEA-COMP:9925"/>
        <dbReference type="ChEBI" id="CHEBI:15377"/>
        <dbReference type="ChEBI" id="CHEBI:15378"/>
        <dbReference type="ChEBI" id="CHEBI:57305"/>
        <dbReference type="ChEBI" id="CHEBI:64479"/>
        <dbReference type="ChEBI" id="CHEBI:78784"/>
        <dbReference type="ChEBI" id="CHEBI:193080"/>
        <dbReference type="EC" id="4.3.2.11"/>
    </reaction>
    <physiologicalReaction direction="right-to-left" evidence="8">
        <dbReference type="Rhea" id="RHEA:74925"/>
    </physiologicalReaction>
</comment>
<evidence type="ECO:0000256" key="3">
    <source>
        <dbReference type="ARBA" id="ARBA00023239"/>
    </source>
</evidence>
<dbReference type="EMBL" id="BJOU01000002">
    <property type="protein sequence ID" value="GED98576.1"/>
    <property type="molecule type" value="Genomic_DNA"/>
</dbReference>
<dbReference type="AlphaFoldDB" id="A0A7I9V062"/>
<keyword evidence="1" id="KW-0276">Fatty acid metabolism</keyword>
<evidence type="ECO:0000313" key="10">
    <source>
        <dbReference type="Proteomes" id="UP000444980"/>
    </source>
</evidence>
<evidence type="ECO:0000313" key="9">
    <source>
        <dbReference type="EMBL" id="GED98576.1"/>
    </source>
</evidence>
<comment type="similarity">
    <text evidence="4">Belongs to the FcoT family.</text>
</comment>
<dbReference type="Gene3D" id="3.10.129.30">
    <property type="entry name" value="Rv0098, thioesterase-like hot dog domain"/>
    <property type="match status" value="1"/>
</dbReference>
<reference evidence="10" key="1">
    <citation type="submission" date="2019-06" db="EMBL/GenBank/DDBJ databases">
        <title>Gordonia isolated from sludge of a wastewater treatment plant.</title>
        <authorList>
            <person name="Tamura T."/>
            <person name="Aoyama K."/>
            <person name="Kang Y."/>
            <person name="Saito S."/>
            <person name="Akiyama N."/>
            <person name="Yazawa K."/>
            <person name="Gonoi T."/>
            <person name="Mikami Y."/>
        </authorList>
    </citation>
    <scope>NUCLEOTIDE SEQUENCE [LARGE SCALE GENOMIC DNA]</scope>
    <source>
        <strain evidence="10">NBRC 107697</strain>
    </source>
</reference>
<keyword evidence="10" id="KW-1185">Reference proteome</keyword>
<organism evidence="9 10">
    <name type="scientific">Gordonia crocea</name>
    <dbReference type="NCBI Taxonomy" id="589162"/>
    <lineage>
        <taxon>Bacteria</taxon>
        <taxon>Bacillati</taxon>
        <taxon>Actinomycetota</taxon>
        <taxon>Actinomycetes</taxon>
        <taxon>Mycobacteriales</taxon>
        <taxon>Gordoniaceae</taxon>
        <taxon>Gordonia</taxon>
    </lineage>
</organism>
<keyword evidence="2" id="KW-0443">Lipid metabolism</keyword>
<protein>
    <recommendedName>
        <fullName evidence="6">(2E)-enoyl-[ACP] glycyltransferase</fullName>
        <ecNumber evidence="5">4.3.2.11</ecNumber>
    </recommendedName>
    <alternativeName>
        <fullName evidence="7">(2E)-unsaturated fatty acyl-[ACP] glycyltransferase</fullName>
    </alternativeName>
</protein>
<accession>A0A7I9V062</accession>
<gene>
    <name evidence="9" type="ORF">nbrc107697_26150</name>
</gene>
<name>A0A7I9V062_9ACTN</name>